<evidence type="ECO:0000313" key="2">
    <source>
        <dbReference type="EMBL" id="KAK9039403.1"/>
    </source>
</evidence>
<dbReference type="PANTHER" id="PTHR33671:SF2">
    <property type="entry name" value="N-METHYLTRANSFERASE, PUTATIVE (DUF688)-RELATED"/>
    <property type="match status" value="1"/>
</dbReference>
<feature type="compositionally biased region" description="Polar residues" evidence="1">
    <location>
        <begin position="664"/>
        <end position="691"/>
    </location>
</feature>
<proteinExistence type="predicted"/>
<sequence length="721" mass="80385">MSLRNLMEDKQLDFNRPLLSVRRFTSQVVGSESEGKKKTGKPLNKIPRLPIYKSELKSGPIRNPGTVPFVWEKTPGRPKEEKNIQTHALDKPPIAPKLPPGRALNDKQQPSIKGSDAKTFAPCQTEIVASSSQNVPSLALNETKYECANGEMEETGSSGSKDSDEAYVDALDTLSRSESFFLNCSVSGLSELDGSDMKPSGIFSSDPQTRDFMMGRFLPAAKAVASETPPYATRKQPIVREPPRQMKELVTVDKHQLNRASSPKKFRRYAQDDWLEETSDDCYSHYDNYSANVCGLFPRFLLKNSFCLLNPVTGMKIQGQKPVEPAYSVRRRETKSSYLRPGSETENEHAEAAGEKGLTGIAQTEEVIEDKHNQGSGSSKKSYRSDCWNPGGAPRFRHFQGNNVSSSPSQISQLVHQEKGFLGIPENAKNYRVSSIDPLKRERKNFQELLASESASWESGSESPVEKTLYVDSEHRVISSNLCFPDETAPTQCMKDDLEIPVNPGEMEEHSSVDSSLKDSKHLNHIVDESAAVQHKTMESVDPYSLFFSEKHAPYLQMDASDGTRRDQALIQDSSKLACLGVTHNRKNDMEFPVNFELSQQEHIQDPKTFTHSKETERRKVDSESRSQIKSSNRGSSSGSNLKLPLALPSPKAPSESWLKRTLPTVSSRNTPLWSSLGTCNNAETQSSSSDLKWETIVRSSNVHHGRLRFSEEQLPPIPEA</sequence>
<feature type="region of interest" description="Disordered" evidence="1">
    <location>
        <begin position="25"/>
        <end position="46"/>
    </location>
</feature>
<organism evidence="2 3">
    <name type="scientific">Hibiscus sabdariffa</name>
    <name type="common">roselle</name>
    <dbReference type="NCBI Taxonomy" id="183260"/>
    <lineage>
        <taxon>Eukaryota</taxon>
        <taxon>Viridiplantae</taxon>
        <taxon>Streptophyta</taxon>
        <taxon>Embryophyta</taxon>
        <taxon>Tracheophyta</taxon>
        <taxon>Spermatophyta</taxon>
        <taxon>Magnoliopsida</taxon>
        <taxon>eudicotyledons</taxon>
        <taxon>Gunneridae</taxon>
        <taxon>Pentapetalae</taxon>
        <taxon>rosids</taxon>
        <taxon>malvids</taxon>
        <taxon>Malvales</taxon>
        <taxon>Malvaceae</taxon>
        <taxon>Malvoideae</taxon>
        <taxon>Hibiscus</taxon>
    </lineage>
</organism>
<dbReference type="Proteomes" id="UP001396334">
    <property type="component" value="Unassembled WGS sequence"/>
</dbReference>
<reference evidence="2 3" key="1">
    <citation type="journal article" date="2024" name="G3 (Bethesda)">
        <title>Genome assembly of Hibiscus sabdariffa L. provides insights into metabolisms of medicinal natural products.</title>
        <authorList>
            <person name="Kim T."/>
        </authorList>
    </citation>
    <scope>NUCLEOTIDE SEQUENCE [LARGE SCALE GENOMIC DNA]</scope>
    <source>
        <strain evidence="2">TK-2024</strain>
        <tissue evidence="2">Old leaves</tissue>
    </source>
</reference>
<feature type="compositionally biased region" description="Basic and acidic residues" evidence="1">
    <location>
        <begin position="612"/>
        <end position="627"/>
    </location>
</feature>
<feature type="compositionally biased region" description="Low complexity" evidence="1">
    <location>
        <begin position="628"/>
        <end position="655"/>
    </location>
</feature>
<feature type="region of interest" description="Disordered" evidence="1">
    <location>
        <begin position="63"/>
        <end position="116"/>
    </location>
</feature>
<name>A0ABR2TPJ7_9ROSI</name>
<feature type="region of interest" description="Disordered" evidence="1">
    <location>
        <begin position="599"/>
        <end position="691"/>
    </location>
</feature>
<protein>
    <submittedName>
        <fullName evidence="2">Uncharacterized protein</fullName>
    </submittedName>
</protein>
<comment type="caution">
    <text evidence="2">The sequence shown here is derived from an EMBL/GenBank/DDBJ whole genome shotgun (WGS) entry which is preliminary data.</text>
</comment>
<dbReference type="InterPro" id="IPR007789">
    <property type="entry name" value="DUF688"/>
</dbReference>
<dbReference type="PANTHER" id="PTHR33671">
    <property type="entry name" value="N-METHYLTRANSFERASE, PUTATIVE (DUF688)-RELATED"/>
    <property type="match status" value="1"/>
</dbReference>
<gene>
    <name evidence="2" type="ORF">V6N11_014604</name>
</gene>
<feature type="compositionally biased region" description="Basic and acidic residues" evidence="1">
    <location>
        <begin position="74"/>
        <end position="90"/>
    </location>
</feature>
<dbReference type="Pfam" id="PF05097">
    <property type="entry name" value="DUF688"/>
    <property type="match status" value="1"/>
</dbReference>
<keyword evidence="3" id="KW-1185">Reference proteome</keyword>
<dbReference type="EMBL" id="JBBPBN010000004">
    <property type="protein sequence ID" value="KAK9039403.1"/>
    <property type="molecule type" value="Genomic_DNA"/>
</dbReference>
<evidence type="ECO:0000313" key="3">
    <source>
        <dbReference type="Proteomes" id="UP001396334"/>
    </source>
</evidence>
<feature type="region of interest" description="Disordered" evidence="1">
    <location>
        <begin position="328"/>
        <end position="355"/>
    </location>
</feature>
<evidence type="ECO:0000256" key="1">
    <source>
        <dbReference type="SAM" id="MobiDB-lite"/>
    </source>
</evidence>
<accession>A0ABR2TPJ7</accession>